<feature type="transmembrane region" description="Helical" evidence="1">
    <location>
        <begin position="127"/>
        <end position="147"/>
    </location>
</feature>
<feature type="transmembrane region" description="Helical" evidence="1">
    <location>
        <begin position="12"/>
        <end position="32"/>
    </location>
</feature>
<feature type="transmembrane region" description="Helical" evidence="1">
    <location>
        <begin position="95"/>
        <end position="115"/>
    </location>
</feature>
<proteinExistence type="predicted"/>
<protein>
    <recommendedName>
        <fullName evidence="2">VanZ-like domain-containing protein</fullName>
    </recommendedName>
</protein>
<organism evidence="3 4">
    <name type="scientific">Paenibacillus yonginensis</name>
    <dbReference type="NCBI Taxonomy" id="1462996"/>
    <lineage>
        <taxon>Bacteria</taxon>
        <taxon>Bacillati</taxon>
        <taxon>Bacillota</taxon>
        <taxon>Bacilli</taxon>
        <taxon>Bacillales</taxon>
        <taxon>Paenibacillaceae</taxon>
        <taxon>Paenibacillus</taxon>
    </lineage>
</organism>
<keyword evidence="1" id="KW-1133">Transmembrane helix</keyword>
<dbReference type="RefSeq" id="WP_068693240.1">
    <property type="nucleotide sequence ID" value="NZ_CP014167.1"/>
</dbReference>
<feature type="transmembrane region" description="Helical" evidence="1">
    <location>
        <begin position="159"/>
        <end position="177"/>
    </location>
</feature>
<evidence type="ECO:0000256" key="1">
    <source>
        <dbReference type="SAM" id="Phobius"/>
    </source>
</evidence>
<dbReference type="Pfam" id="PF04892">
    <property type="entry name" value="VanZ"/>
    <property type="match status" value="1"/>
</dbReference>
<accession>A0A1B1MVH9</accession>
<keyword evidence="4" id="KW-1185">Reference proteome</keyword>
<dbReference type="InterPro" id="IPR053150">
    <property type="entry name" value="Teicoplanin_resist-assoc"/>
</dbReference>
<keyword evidence="1" id="KW-0812">Transmembrane</keyword>
<evidence type="ECO:0000313" key="3">
    <source>
        <dbReference type="EMBL" id="ANS73176.1"/>
    </source>
</evidence>
<name>A0A1B1MVH9_9BACL</name>
<dbReference type="EMBL" id="CP014167">
    <property type="protein sequence ID" value="ANS73176.1"/>
    <property type="molecule type" value="Genomic_DNA"/>
</dbReference>
<dbReference type="PANTHER" id="PTHR36834:SF1">
    <property type="entry name" value="INTEGRAL MEMBRANE PROTEIN"/>
    <property type="match status" value="1"/>
</dbReference>
<dbReference type="AlphaFoldDB" id="A0A1B1MVH9"/>
<dbReference type="PANTHER" id="PTHR36834">
    <property type="entry name" value="MEMBRANE PROTEIN-RELATED"/>
    <property type="match status" value="1"/>
</dbReference>
<dbReference type="OrthoDB" id="4822551at2"/>
<dbReference type="Proteomes" id="UP000092573">
    <property type="component" value="Chromosome"/>
</dbReference>
<gene>
    <name evidence="3" type="ORF">AWM70_00075</name>
</gene>
<dbReference type="KEGG" id="pyg:AWM70_00075"/>
<feature type="domain" description="VanZ-like" evidence="2">
    <location>
        <begin position="47"/>
        <end position="176"/>
    </location>
</feature>
<feature type="transmembrane region" description="Helical" evidence="1">
    <location>
        <begin position="41"/>
        <end position="66"/>
    </location>
</feature>
<evidence type="ECO:0000259" key="2">
    <source>
        <dbReference type="Pfam" id="PF04892"/>
    </source>
</evidence>
<dbReference type="InterPro" id="IPR006976">
    <property type="entry name" value="VanZ-like"/>
</dbReference>
<evidence type="ECO:0000313" key="4">
    <source>
        <dbReference type="Proteomes" id="UP000092573"/>
    </source>
</evidence>
<sequence>MQYYKFDFHPTVFIVVFFICLVLFYVITKFVAKKKFNSRQFLYISAFIFYILSLIKLTILPLVVFIKQPPDLPISLYYSYIPFENVGNAIRSGNYIQVFGNVLLLLPLPILLQLIAREQFSFKKTALISTIATFTIELLQLLIDFATHYPNKVADIDDIILNIFGALIGWFIFRVVLRFKYVSLKLNHQN</sequence>
<keyword evidence="1" id="KW-0472">Membrane</keyword>
<reference evidence="3 4" key="1">
    <citation type="submission" date="2016-01" db="EMBL/GenBank/DDBJ databases">
        <title>Complete Genome Sequence of Paenibacillus yonginensis DCY84, a novel Plant Growth-Promoting Bacteria with Elicitation of Induced Systemic Resistance.</title>
        <authorList>
            <person name="Kim Y.J."/>
            <person name="Yang D.C."/>
            <person name="Sukweenadhi J."/>
        </authorList>
    </citation>
    <scope>NUCLEOTIDE SEQUENCE [LARGE SCALE GENOMIC DNA]</scope>
    <source>
        <strain evidence="3 4">DCY84</strain>
    </source>
</reference>